<dbReference type="EMBL" id="KN846970">
    <property type="protein sequence ID" value="KIW84061.1"/>
    <property type="molecule type" value="Genomic_DNA"/>
</dbReference>
<gene>
    <name evidence="2" type="ORF">Z517_03307</name>
</gene>
<dbReference type="VEuPathDB" id="FungiDB:Z517_03307"/>
<dbReference type="GeneID" id="25302797"/>
<protein>
    <submittedName>
        <fullName evidence="2">Uncharacterized protein</fullName>
    </submittedName>
</protein>
<name>A0A0D2E207_9EURO</name>
<evidence type="ECO:0000256" key="1">
    <source>
        <dbReference type="SAM" id="MobiDB-lite"/>
    </source>
</evidence>
<dbReference type="AlphaFoldDB" id="A0A0D2E207"/>
<reference evidence="2 3" key="1">
    <citation type="submission" date="2015-01" db="EMBL/GenBank/DDBJ databases">
        <title>The Genome Sequence of Fonsecaea pedrosoi CBS 271.37.</title>
        <authorList>
            <consortium name="The Broad Institute Genomics Platform"/>
            <person name="Cuomo C."/>
            <person name="de Hoog S."/>
            <person name="Gorbushina A."/>
            <person name="Stielow B."/>
            <person name="Teixiera M."/>
            <person name="Abouelleil A."/>
            <person name="Chapman S.B."/>
            <person name="Priest M."/>
            <person name="Young S.K."/>
            <person name="Wortman J."/>
            <person name="Nusbaum C."/>
            <person name="Birren B."/>
        </authorList>
    </citation>
    <scope>NUCLEOTIDE SEQUENCE [LARGE SCALE GENOMIC DNA]</scope>
    <source>
        <strain evidence="2 3">CBS 271.37</strain>
    </source>
</reference>
<evidence type="ECO:0000313" key="3">
    <source>
        <dbReference type="Proteomes" id="UP000053029"/>
    </source>
</evidence>
<feature type="region of interest" description="Disordered" evidence="1">
    <location>
        <begin position="75"/>
        <end position="94"/>
    </location>
</feature>
<dbReference type="Proteomes" id="UP000053029">
    <property type="component" value="Unassembled WGS sequence"/>
</dbReference>
<dbReference type="OrthoDB" id="4128388at2759"/>
<keyword evidence="3" id="KW-1185">Reference proteome</keyword>
<accession>A0A0D2E207</accession>
<proteinExistence type="predicted"/>
<evidence type="ECO:0000313" key="2">
    <source>
        <dbReference type="EMBL" id="KIW84061.1"/>
    </source>
</evidence>
<feature type="region of interest" description="Disordered" evidence="1">
    <location>
        <begin position="1"/>
        <end position="28"/>
    </location>
</feature>
<dbReference type="RefSeq" id="XP_013287869.1">
    <property type="nucleotide sequence ID" value="XM_013432415.1"/>
</dbReference>
<sequence length="287" mass="32369">MLDSHLSTTRFRKAQNLEPEPISSSTAFPYKIDPGHCFSESDLRHSPLKRRDSGFFEGTCQVEEKSNLLACVRDDKSHKPRVSTPKSHPGQSPIPQRLREVIRQDLWDPNTVCTVHHGYRHPDVSNDKRIAALCSHAANSSQNVEVVKFTRTISGSGDEAPMFETRPLYGAGAPNVEARLQKWAAARAIAQRKQSRTSVATMKKKQCRAYGGLLASLQGRINRRPGRTGIVHCQVNKPLRSEKMLLSSYEDAFKGWDVAMSKSIPGYADNYKKRHWYISQWDKPSPK</sequence>
<dbReference type="HOGENOM" id="CLU_969893_0_0_1"/>
<organism evidence="2 3">
    <name type="scientific">Fonsecaea pedrosoi CBS 271.37</name>
    <dbReference type="NCBI Taxonomy" id="1442368"/>
    <lineage>
        <taxon>Eukaryota</taxon>
        <taxon>Fungi</taxon>
        <taxon>Dikarya</taxon>
        <taxon>Ascomycota</taxon>
        <taxon>Pezizomycotina</taxon>
        <taxon>Eurotiomycetes</taxon>
        <taxon>Chaetothyriomycetidae</taxon>
        <taxon>Chaetothyriales</taxon>
        <taxon>Herpotrichiellaceae</taxon>
        <taxon>Fonsecaea</taxon>
    </lineage>
</organism>
<feature type="compositionally biased region" description="Polar residues" evidence="1">
    <location>
        <begin position="84"/>
        <end position="94"/>
    </location>
</feature>